<dbReference type="Proteomes" id="UP000279601">
    <property type="component" value="Segment"/>
</dbReference>
<dbReference type="KEGG" id="vg:65109249"/>
<protein>
    <submittedName>
        <fullName evidence="1">Uncharacterized protein</fullName>
    </submittedName>
</protein>
<organism evidence="1 2">
    <name type="scientific">Cronobacter phage Pet-CM3-4</name>
    <dbReference type="NCBI Taxonomy" id="1892569"/>
    <lineage>
        <taxon>Viruses</taxon>
        <taxon>Duplodnaviria</taxon>
        <taxon>Heunggongvirae</taxon>
        <taxon>Uroviricota</taxon>
        <taxon>Caudoviricetes</taxon>
        <taxon>Pantevenvirales</taxon>
        <taxon>Straboviridae</taxon>
        <taxon>Tevenvirinae</taxon>
        <taxon>Karamvirus</taxon>
        <taxon>Karamvirus petcm34</taxon>
    </lineage>
</organism>
<sequence>MISTKQEALEELRDMLQRNTVVLGWSEKPVTFEELIRARQGDEIMDEIFEVIDR</sequence>
<evidence type="ECO:0000313" key="1">
    <source>
        <dbReference type="EMBL" id="SCN45795.1"/>
    </source>
</evidence>
<dbReference type="EMBL" id="LT614807">
    <property type="protein sequence ID" value="SCN45795.1"/>
    <property type="molecule type" value="Genomic_DNA"/>
</dbReference>
<accession>A0A1D3RKM1</accession>
<keyword evidence="2" id="KW-1185">Reference proteome</keyword>
<evidence type="ECO:0000313" key="2">
    <source>
        <dbReference type="Proteomes" id="UP000279601"/>
    </source>
</evidence>
<proteinExistence type="predicted"/>
<dbReference type="GeneID" id="65109249"/>
<dbReference type="RefSeq" id="YP_010091717.1">
    <property type="nucleotide sequence ID" value="NC_055726.1"/>
</dbReference>
<reference evidence="2" key="1">
    <citation type="submission" date="2016-09" db="EMBL/GenBank/DDBJ databases">
        <authorList>
            <person name="Kajsik M."/>
        </authorList>
    </citation>
    <scope>NUCLEOTIDE SEQUENCE [LARGE SCALE GENOMIC DNA]</scope>
</reference>
<name>A0A1D3RKM1_9CAUD</name>